<comment type="caution">
    <text evidence="1">The sequence shown here is derived from an EMBL/GenBank/DDBJ whole genome shotgun (WGS) entry which is preliminary data.</text>
</comment>
<organism evidence="1 2">
    <name type="scientific">Hyalomma asiaticum</name>
    <name type="common">Tick</name>
    <dbReference type="NCBI Taxonomy" id="266040"/>
    <lineage>
        <taxon>Eukaryota</taxon>
        <taxon>Metazoa</taxon>
        <taxon>Ecdysozoa</taxon>
        <taxon>Arthropoda</taxon>
        <taxon>Chelicerata</taxon>
        <taxon>Arachnida</taxon>
        <taxon>Acari</taxon>
        <taxon>Parasitiformes</taxon>
        <taxon>Ixodida</taxon>
        <taxon>Ixodoidea</taxon>
        <taxon>Ixodidae</taxon>
        <taxon>Hyalomminae</taxon>
        <taxon>Hyalomma</taxon>
    </lineage>
</organism>
<sequence>MSSITTFSTGSAHRKASQSVTLCVLTPLLKLIPVPPLLSGAAIYLHDVVVAAQLVPRVPPAKVSRVRIDAASAPDEREVSQVTELPMRVESAGSVIRVSPRSVASCRRSRPLTSVLP</sequence>
<proteinExistence type="predicted"/>
<accession>A0ACB7RT42</accession>
<gene>
    <name evidence="1" type="ORF">HPB50_027043</name>
</gene>
<keyword evidence="2" id="KW-1185">Reference proteome</keyword>
<reference evidence="1" key="1">
    <citation type="submission" date="2020-05" db="EMBL/GenBank/DDBJ databases">
        <title>Large-scale comparative analyses of tick genomes elucidate their genetic diversity and vector capacities.</title>
        <authorList>
            <person name="Jia N."/>
            <person name="Wang J."/>
            <person name="Shi W."/>
            <person name="Du L."/>
            <person name="Sun Y."/>
            <person name="Zhan W."/>
            <person name="Jiang J."/>
            <person name="Wang Q."/>
            <person name="Zhang B."/>
            <person name="Ji P."/>
            <person name="Sakyi L.B."/>
            <person name="Cui X."/>
            <person name="Yuan T."/>
            <person name="Jiang B."/>
            <person name="Yang W."/>
            <person name="Lam T.T.-Y."/>
            <person name="Chang Q."/>
            <person name="Ding S."/>
            <person name="Wang X."/>
            <person name="Zhu J."/>
            <person name="Ruan X."/>
            <person name="Zhao L."/>
            <person name="Wei J."/>
            <person name="Que T."/>
            <person name="Du C."/>
            <person name="Cheng J."/>
            <person name="Dai P."/>
            <person name="Han X."/>
            <person name="Huang E."/>
            <person name="Gao Y."/>
            <person name="Liu J."/>
            <person name="Shao H."/>
            <person name="Ye R."/>
            <person name="Li L."/>
            <person name="Wei W."/>
            <person name="Wang X."/>
            <person name="Wang C."/>
            <person name="Yang T."/>
            <person name="Huo Q."/>
            <person name="Li W."/>
            <person name="Guo W."/>
            <person name="Chen H."/>
            <person name="Zhou L."/>
            <person name="Ni X."/>
            <person name="Tian J."/>
            <person name="Zhou Y."/>
            <person name="Sheng Y."/>
            <person name="Liu T."/>
            <person name="Pan Y."/>
            <person name="Xia L."/>
            <person name="Li J."/>
            <person name="Zhao F."/>
            <person name="Cao W."/>
        </authorList>
    </citation>
    <scope>NUCLEOTIDE SEQUENCE</scope>
    <source>
        <strain evidence="1">Hyas-2018</strain>
    </source>
</reference>
<name>A0ACB7RT42_HYAAI</name>
<dbReference type="Proteomes" id="UP000821845">
    <property type="component" value="Chromosome 8"/>
</dbReference>
<dbReference type="EMBL" id="CM023488">
    <property type="protein sequence ID" value="KAH6924972.1"/>
    <property type="molecule type" value="Genomic_DNA"/>
</dbReference>
<evidence type="ECO:0000313" key="1">
    <source>
        <dbReference type="EMBL" id="KAH6924972.1"/>
    </source>
</evidence>
<protein>
    <submittedName>
        <fullName evidence="1">Uncharacterized protein</fullName>
    </submittedName>
</protein>
<evidence type="ECO:0000313" key="2">
    <source>
        <dbReference type="Proteomes" id="UP000821845"/>
    </source>
</evidence>